<sequence length="266" mass="29244">MASVRAPIGYSRRTTRKPFFYANAHEKDFVPLEPAEVDITDARGMDCSLDVEGFTLVEHRSAVADLTDLAQVAAVHAGEIADLLKAQTGCDHVDMFSRGILRFSERLGANDAHDNSHPARFVHVDMARDAAAKAREASAPEGHAIARSAQYNVWRVLSQPPQDVPLALCAANSLQDGDLIDCDAIFDPPGAPEWSFENYLLAQNPAHRWYYFADMHPGEALIFKTSESDPARAQLMPHGAFDNPIAPAEAPPRISLEMRGVCYWFG</sequence>
<dbReference type="EMBL" id="WTYY01000003">
    <property type="protein sequence ID" value="MXO88266.1"/>
    <property type="molecule type" value="Genomic_DNA"/>
</dbReference>
<protein>
    <recommendedName>
        <fullName evidence="3">Methyltransferase</fullName>
    </recommendedName>
</protein>
<reference evidence="1 2" key="1">
    <citation type="submission" date="2019-12" db="EMBL/GenBank/DDBJ databases">
        <title>Genomic-based taxomic classification of the family Erythrobacteraceae.</title>
        <authorList>
            <person name="Xu L."/>
        </authorList>
    </citation>
    <scope>NUCLEOTIDE SEQUENCE [LARGE SCALE GENOMIC DNA]</scope>
    <source>
        <strain evidence="1 2">JCM 16339</strain>
    </source>
</reference>
<evidence type="ECO:0008006" key="3">
    <source>
        <dbReference type="Google" id="ProtNLM"/>
    </source>
</evidence>
<dbReference type="PANTHER" id="PTHR34598:SF3">
    <property type="entry name" value="OXIDOREDUCTASE AN1597"/>
    <property type="match status" value="1"/>
</dbReference>
<organism evidence="1 2">
    <name type="scientific">Alteraurantiacibacter aestuarii</name>
    <dbReference type="NCBI Taxonomy" id="650004"/>
    <lineage>
        <taxon>Bacteria</taxon>
        <taxon>Pseudomonadati</taxon>
        <taxon>Pseudomonadota</taxon>
        <taxon>Alphaproteobacteria</taxon>
        <taxon>Sphingomonadales</taxon>
        <taxon>Erythrobacteraceae</taxon>
        <taxon>Alteraurantiacibacter</taxon>
    </lineage>
</organism>
<dbReference type="PANTHER" id="PTHR34598">
    <property type="entry name" value="BLL6449 PROTEIN"/>
    <property type="match status" value="1"/>
</dbReference>
<accession>A0A844ZME6</accession>
<evidence type="ECO:0000313" key="1">
    <source>
        <dbReference type="EMBL" id="MXO88266.1"/>
    </source>
</evidence>
<dbReference type="NCBIfam" id="NF041278">
    <property type="entry name" value="CmcJ_NvfI_EfuI"/>
    <property type="match status" value="1"/>
</dbReference>
<comment type="caution">
    <text evidence="1">The sequence shown here is derived from an EMBL/GenBank/DDBJ whole genome shotgun (WGS) entry which is preliminary data.</text>
</comment>
<dbReference type="InterPro" id="IPR044053">
    <property type="entry name" value="AsaB-like"/>
</dbReference>
<dbReference type="OrthoDB" id="5173234at2"/>
<gene>
    <name evidence="1" type="ORF">GRI32_05895</name>
</gene>
<dbReference type="AlphaFoldDB" id="A0A844ZME6"/>
<keyword evidence="2" id="KW-1185">Reference proteome</keyword>
<name>A0A844ZME6_9SPHN</name>
<dbReference type="Proteomes" id="UP000435243">
    <property type="component" value="Unassembled WGS sequence"/>
</dbReference>
<dbReference type="GO" id="GO:0016491">
    <property type="term" value="F:oxidoreductase activity"/>
    <property type="evidence" value="ECO:0007669"/>
    <property type="project" value="InterPro"/>
</dbReference>
<dbReference type="RefSeq" id="WP_160590431.1">
    <property type="nucleotide sequence ID" value="NZ_BAAAFP010000001.1"/>
</dbReference>
<proteinExistence type="predicted"/>
<evidence type="ECO:0000313" key="2">
    <source>
        <dbReference type="Proteomes" id="UP000435243"/>
    </source>
</evidence>